<dbReference type="EMBL" id="CP096205">
    <property type="protein sequence ID" value="UPQ80457.1"/>
    <property type="molecule type" value="Genomic_DNA"/>
</dbReference>
<dbReference type="PANTHER" id="PTHR42754:SF1">
    <property type="entry name" value="LIPOPROTEIN"/>
    <property type="match status" value="1"/>
</dbReference>
<keyword evidence="4" id="KW-1185">Reference proteome</keyword>
<dbReference type="InterPro" id="IPR026444">
    <property type="entry name" value="Secre_tail"/>
</dbReference>
<dbReference type="RefSeq" id="WP_248436351.1">
    <property type="nucleotide sequence ID" value="NZ_CP096205.1"/>
</dbReference>
<keyword evidence="1" id="KW-0732">Signal</keyword>
<accession>A0ABY4KI17</accession>
<dbReference type="Proteomes" id="UP000830583">
    <property type="component" value="Chromosome"/>
</dbReference>
<protein>
    <submittedName>
        <fullName evidence="3">T9SS type A sorting domain-containing protein</fullName>
    </submittedName>
</protein>
<sequence>MALENGRTCDLEWQKSFGGTGSDLLQSIALTNDGGFILAGISNSPKGGDKKDVSFGADDLWIIKLDAKGNELWQRTIGGKGQEQLHSIKKTIDGGYILGATSSSNSLEDESQVQKQFTKNQNSFGNLDYWIVKLDSKGEIEWQSSFGGRFADVVRNIEQTKDGGYIVGGYSNSPESGNKTEKNYGLGDYWVIKLDNKGQQEWQKVYGGEEDDQLHAIHQTYDGNFILGGSSNSGTSGNKNTANSKGMDIWLIKIDETGEILWQKAYNIGKSDYLTSLIENDDHSMLLGCHARSEVYGTKKKDKEDINDYIAIKIDEHGEEIWRKSIGSGGKDVLKKAIEIRDGGYLMAGTSTGKASGDKKSSIGKNDFWIVKLKDKDKRKEDKVAIEAFPNPTAQYTNVIIGYEYEKGTCSVFDLGGRQLQSFDITKERTIPVDLGGLPEGIYVIEVRTNVQKDGVKVIKGIKN</sequence>
<dbReference type="Gene3D" id="2.130.10.10">
    <property type="entry name" value="YVTN repeat-like/Quinoprotein amine dehydrogenase"/>
    <property type="match status" value="1"/>
</dbReference>
<reference evidence="3" key="1">
    <citation type="submission" date="2022-04" db="EMBL/GenBank/DDBJ databases">
        <title>Consumption of N2O by Flavobacterium azooxidireducens sp. nov. isolated from Decomposing Leaf Litter of Phragmites australis (Cav.).</title>
        <authorList>
            <person name="Behrendt U."/>
            <person name="Spanner T."/>
            <person name="Augustin J."/>
            <person name="Horn M.A."/>
            <person name="Kolb S."/>
            <person name="Ulrich A."/>
        </authorList>
    </citation>
    <scope>NUCLEOTIDE SEQUENCE</scope>
    <source>
        <strain evidence="3">IGB 4-14</strain>
    </source>
</reference>
<evidence type="ECO:0000313" key="3">
    <source>
        <dbReference type="EMBL" id="UPQ80457.1"/>
    </source>
</evidence>
<evidence type="ECO:0000256" key="1">
    <source>
        <dbReference type="ARBA" id="ARBA00022729"/>
    </source>
</evidence>
<evidence type="ECO:0000313" key="4">
    <source>
        <dbReference type="Proteomes" id="UP000830583"/>
    </source>
</evidence>
<proteinExistence type="predicted"/>
<organism evidence="3 4">
    <name type="scientific">Flavobacterium azooxidireducens</name>
    <dbReference type="NCBI Taxonomy" id="1871076"/>
    <lineage>
        <taxon>Bacteria</taxon>
        <taxon>Pseudomonadati</taxon>
        <taxon>Bacteroidota</taxon>
        <taxon>Flavobacteriia</taxon>
        <taxon>Flavobacteriales</taxon>
        <taxon>Flavobacteriaceae</taxon>
        <taxon>Flavobacterium</taxon>
    </lineage>
</organism>
<dbReference type="InterPro" id="IPR011047">
    <property type="entry name" value="Quinoprotein_ADH-like_sf"/>
</dbReference>
<dbReference type="Pfam" id="PF18962">
    <property type="entry name" value="Por_Secre_tail"/>
    <property type="match status" value="1"/>
</dbReference>
<dbReference type="NCBIfam" id="TIGR04183">
    <property type="entry name" value="Por_Secre_tail"/>
    <property type="match status" value="1"/>
</dbReference>
<evidence type="ECO:0000259" key="2">
    <source>
        <dbReference type="Pfam" id="PF18962"/>
    </source>
</evidence>
<feature type="domain" description="Secretion system C-terminal sorting" evidence="2">
    <location>
        <begin position="389"/>
        <end position="457"/>
    </location>
</feature>
<dbReference type="SUPFAM" id="SSF50998">
    <property type="entry name" value="Quinoprotein alcohol dehydrogenase-like"/>
    <property type="match status" value="1"/>
</dbReference>
<name>A0ABY4KI17_9FLAO</name>
<dbReference type="PANTHER" id="PTHR42754">
    <property type="entry name" value="ENDOGLUCANASE"/>
    <property type="match status" value="1"/>
</dbReference>
<gene>
    <name evidence="3" type="ORF">M0M57_06360</name>
</gene>
<dbReference type="InterPro" id="IPR015943">
    <property type="entry name" value="WD40/YVTN_repeat-like_dom_sf"/>
</dbReference>